<protein>
    <submittedName>
        <fullName evidence="3">Uncharacterized protein</fullName>
    </submittedName>
</protein>
<dbReference type="InterPro" id="IPR036235">
    <property type="entry name" value="Ribosomal_bL12_oligo_N_sf"/>
</dbReference>
<keyword evidence="1" id="KW-0689">Ribosomal protein</keyword>
<evidence type="ECO:0000313" key="3">
    <source>
        <dbReference type="EMBL" id="GMH81630.1"/>
    </source>
</evidence>
<accession>A0A9W7B519</accession>
<keyword evidence="2" id="KW-0687">Ribonucleoprotein</keyword>
<dbReference type="PANTHER" id="PTHR45987">
    <property type="entry name" value="39S RIBOSOMAL PROTEIN L12"/>
    <property type="match status" value="1"/>
</dbReference>
<comment type="caution">
    <text evidence="3">The sequence shown here is derived from an EMBL/GenBank/DDBJ whole genome shotgun (WGS) entry which is preliminary data.</text>
</comment>
<evidence type="ECO:0000256" key="1">
    <source>
        <dbReference type="ARBA" id="ARBA00022980"/>
    </source>
</evidence>
<dbReference type="GO" id="GO:0003735">
    <property type="term" value="F:structural constituent of ribosome"/>
    <property type="evidence" value="ECO:0007669"/>
    <property type="project" value="InterPro"/>
</dbReference>
<dbReference type="SUPFAM" id="SSF48300">
    <property type="entry name" value="Ribosomal protein L7/12, oligomerisation (N-terminal) domain"/>
    <property type="match status" value="1"/>
</dbReference>
<organism evidence="3 4">
    <name type="scientific">Triparma laevis f. inornata</name>
    <dbReference type="NCBI Taxonomy" id="1714386"/>
    <lineage>
        <taxon>Eukaryota</taxon>
        <taxon>Sar</taxon>
        <taxon>Stramenopiles</taxon>
        <taxon>Ochrophyta</taxon>
        <taxon>Bolidophyceae</taxon>
        <taxon>Parmales</taxon>
        <taxon>Triparmaceae</taxon>
        <taxon>Triparma</taxon>
    </lineage>
</organism>
<dbReference type="GO" id="GO:0003729">
    <property type="term" value="F:mRNA binding"/>
    <property type="evidence" value="ECO:0007669"/>
    <property type="project" value="TreeGrafter"/>
</dbReference>
<dbReference type="GO" id="GO:0005840">
    <property type="term" value="C:ribosome"/>
    <property type="evidence" value="ECO:0007669"/>
    <property type="project" value="UniProtKB-KW"/>
</dbReference>
<proteinExistence type="predicted"/>
<dbReference type="GO" id="GO:0006412">
    <property type="term" value="P:translation"/>
    <property type="evidence" value="ECO:0007669"/>
    <property type="project" value="InterPro"/>
</dbReference>
<dbReference type="Proteomes" id="UP001162640">
    <property type="component" value="Unassembled WGS sequence"/>
</dbReference>
<sequence>MFSALTRAPLVRSVAKGLTQRSFQSSVKQQYAILEKQAQGLSQRSIALATDNHFNFLSSKTHSLPVAYNQSIRFFSEDAGKTEYSDKVVALCDQMLELNILELTSLTSLFQEKTGITDDMLAVSSGGGGGGGPAVAVEEEVKEEKVIFDVKLTGFDAKSKIKVIKEVRRSCEERTRLALVMRRFKGVTMRQSDVALN</sequence>
<dbReference type="InterPro" id="IPR000206">
    <property type="entry name" value="Ribosomal_bL12"/>
</dbReference>
<dbReference type="AlphaFoldDB" id="A0A9W7B519"/>
<dbReference type="EMBL" id="BLQM01000302">
    <property type="protein sequence ID" value="GMH81630.1"/>
    <property type="molecule type" value="Genomic_DNA"/>
</dbReference>
<name>A0A9W7B519_9STRA</name>
<evidence type="ECO:0000256" key="2">
    <source>
        <dbReference type="ARBA" id="ARBA00023274"/>
    </source>
</evidence>
<gene>
    <name evidence="3" type="ORF">TL16_g08994</name>
</gene>
<dbReference type="GO" id="GO:1990904">
    <property type="term" value="C:ribonucleoprotein complex"/>
    <property type="evidence" value="ECO:0007669"/>
    <property type="project" value="UniProtKB-KW"/>
</dbReference>
<dbReference type="PANTHER" id="PTHR45987:SF4">
    <property type="entry name" value="LARGE RIBOSOMAL SUBUNIT PROTEIN BL12M"/>
    <property type="match status" value="1"/>
</dbReference>
<reference evidence="4" key="1">
    <citation type="journal article" date="2023" name="Commun. Biol.">
        <title>Genome analysis of Parmales, the sister group of diatoms, reveals the evolutionary specialization of diatoms from phago-mixotrophs to photoautotrophs.</title>
        <authorList>
            <person name="Ban H."/>
            <person name="Sato S."/>
            <person name="Yoshikawa S."/>
            <person name="Yamada K."/>
            <person name="Nakamura Y."/>
            <person name="Ichinomiya M."/>
            <person name="Sato N."/>
            <person name="Blanc-Mathieu R."/>
            <person name="Endo H."/>
            <person name="Kuwata A."/>
            <person name="Ogata H."/>
        </authorList>
    </citation>
    <scope>NUCLEOTIDE SEQUENCE [LARGE SCALE GENOMIC DNA]</scope>
</reference>
<evidence type="ECO:0000313" key="4">
    <source>
        <dbReference type="Proteomes" id="UP001162640"/>
    </source>
</evidence>